<feature type="transmembrane region" description="Helical" evidence="2">
    <location>
        <begin position="89"/>
        <end position="114"/>
    </location>
</feature>
<feature type="transmembrane region" description="Helical" evidence="2">
    <location>
        <begin position="266"/>
        <end position="294"/>
    </location>
</feature>
<dbReference type="AlphaFoldDB" id="A0A1H9X8H4"/>
<feature type="compositionally biased region" description="Gly residues" evidence="1">
    <location>
        <begin position="1"/>
        <end position="11"/>
    </location>
</feature>
<evidence type="ECO:0000259" key="3">
    <source>
        <dbReference type="Pfam" id="PF10110"/>
    </source>
</evidence>
<sequence length="373" mass="38001">MSEGTVPGGATGATPGWSAPGAAPAPERGDVGYGQPAAAYPSLPSPTHAPPGWSGVPAHKPGIIALRPLTFGDIIEASFACLRRNPRTFLGLALLTSLVVLLVMAAIGGLVWLVSTSVNSTDGLDVVLALGVTSSVALLLFTSTATSIALSGILAYPVGEAVLGRTASMGETWRRTRRFLPRLLGLCVVLVIPPTVVFAGLVALAVWGFAGGTPAVGALGVVAVLCLTLATIWLGIRLVLATPAVVLEDLGVVASLRRSWRLTPGLFWRTFGILFVSGLLIGIVQYVLSFAFQLGGMLLGFAVGSMGSGQAADLVAGVVTVGASVLGSLLSGVVTQPFMAAVLALLYTDARIRKEGFDLALARVAAGASPIGR</sequence>
<keyword evidence="2" id="KW-0472">Membrane</keyword>
<dbReference type="InterPro" id="IPR018476">
    <property type="entry name" value="GlyceroP-diester-Pdiesterase_M"/>
</dbReference>
<evidence type="ECO:0000313" key="5">
    <source>
        <dbReference type="Proteomes" id="UP000199019"/>
    </source>
</evidence>
<feature type="transmembrane region" description="Helical" evidence="2">
    <location>
        <begin position="179"/>
        <end position="209"/>
    </location>
</feature>
<dbReference type="PANTHER" id="PTHR33133:SF1">
    <property type="entry name" value="EXPRESSED PROTEIN-RELATED"/>
    <property type="match status" value="1"/>
</dbReference>
<dbReference type="Pfam" id="PF10110">
    <property type="entry name" value="GPDPase_memb"/>
    <property type="match status" value="1"/>
</dbReference>
<feature type="transmembrane region" description="Helical" evidence="2">
    <location>
        <begin position="314"/>
        <end position="347"/>
    </location>
</feature>
<gene>
    <name evidence="4" type="ORF">SAMN05216199_3497</name>
</gene>
<keyword evidence="2" id="KW-1133">Transmembrane helix</keyword>
<name>A0A1H9X8H4_9MICO</name>
<feature type="transmembrane region" description="Helical" evidence="2">
    <location>
        <begin position="215"/>
        <end position="236"/>
    </location>
</feature>
<dbReference type="PANTHER" id="PTHR33133">
    <property type="entry name" value="OS08G0107100 PROTEIN-RELATED"/>
    <property type="match status" value="1"/>
</dbReference>
<keyword evidence="5" id="KW-1185">Reference proteome</keyword>
<protein>
    <submittedName>
        <fullName evidence="4">Membrane domain of glycerophosphoryl diester phosphodiesterase</fullName>
    </submittedName>
</protein>
<dbReference type="RefSeq" id="WP_091761129.1">
    <property type="nucleotide sequence ID" value="NZ_FOHB01000007.1"/>
</dbReference>
<evidence type="ECO:0000313" key="4">
    <source>
        <dbReference type="EMBL" id="SES42435.1"/>
    </source>
</evidence>
<feature type="domain" description="Glycerophosphoryl diester phosphodiesterase membrane" evidence="3">
    <location>
        <begin position="222"/>
        <end position="354"/>
    </location>
</feature>
<feature type="transmembrane region" description="Helical" evidence="2">
    <location>
        <begin position="126"/>
        <end position="158"/>
    </location>
</feature>
<reference evidence="5" key="1">
    <citation type="submission" date="2016-10" db="EMBL/GenBank/DDBJ databases">
        <authorList>
            <person name="Varghese N."/>
            <person name="Submissions S."/>
        </authorList>
    </citation>
    <scope>NUCLEOTIDE SEQUENCE [LARGE SCALE GENOMIC DNA]</scope>
    <source>
        <strain evidence="5">CGMCC 1.6963</strain>
    </source>
</reference>
<evidence type="ECO:0000256" key="2">
    <source>
        <dbReference type="SAM" id="Phobius"/>
    </source>
</evidence>
<proteinExistence type="predicted"/>
<dbReference type="Proteomes" id="UP000199019">
    <property type="component" value="Unassembled WGS sequence"/>
</dbReference>
<dbReference type="STRING" id="587636.SAMN05216199_3497"/>
<feature type="compositionally biased region" description="Low complexity" evidence="1">
    <location>
        <begin position="12"/>
        <end position="26"/>
    </location>
</feature>
<accession>A0A1H9X8H4</accession>
<feature type="region of interest" description="Disordered" evidence="1">
    <location>
        <begin position="1"/>
        <end position="30"/>
    </location>
</feature>
<organism evidence="4 5">
    <name type="scientific">Pedococcus cremeus</name>
    <dbReference type="NCBI Taxonomy" id="587636"/>
    <lineage>
        <taxon>Bacteria</taxon>
        <taxon>Bacillati</taxon>
        <taxon>Actinomycetota</taxon>
        <taxon>Actinomycetes</taxon>
        <taxon>Micrococcales</taxon>
        <taxon>Intrasporangiaceae</taxon>
        <taxon>Pedococcus</taxon>
    </lineage>
</organism>
<dbReference type="EMBL" id="FOHB01000007">
    <property type="protein sequence ID" value="SES42435.1"/>
    <property type="molecule type" value="Genomic_DNA"/>
</dbReference>
<evidence type="ECO:0000256" key="1">
    <source>
        <dbReference type="SAM" id="MobiDB-lite"/>
    </source>
</evidence>
<dbReference type="OrthoDB" id="121140at2"/>
<keyword evidence="2" id="KW-0812">Transmembrane</keyword>